<evidence type="ECO:0000313" key="2">
    <source>
        <dbReference type="Proteomes" id="UP000593577"/>
    </source>
</evidence>
<gene>
    <name evidence="1" type="ORF">Goari_020726</name>
</gene>
<dbReference type="EMBL" id="JABFAA010354169">
    <property type="protein sequence ID" value="MBA0702847.1"/>
    <property type="molecule type" value="Genomic_DNA"/>
</dbReference>
<name>A0A7J8YTI2_GOSAI</name>
<reference evidence="1 2" key="1">
    <citation type="journal article" date="2019" name="Genome Biol. Evol.">
        <title>Insights into the evolution of the New World diploid cottons (Gossypium, subgenus Houzingenia) based on genome sequencing.</title>
        <authorList>
            <person name="Grover C.E."/>
            <person name="Arick M.A. 2nd"/>
            <person name="Thrash A."/>
            <person name="Conover J.L."/>
            <person name="Sanders W.S."/>
            <person name="Peterson D.G."/>
            <person name="Frelichowski J.E."/>
            <person name="Scheffler J.A."/>
            <person name="Scheffler B.E."/>
            <person name="Wendel J.F."/>
        </authorList>
    </citation>
    <scope>NUCLEOTIDE SEQUENCE [LARGE SCALE GENOMIC DNA]</scope>
    <source>
        <strain evidence="1">185</strain>
        <tissue evidence="1">Leaf</tissue>
    </source>
</reference>
<dbReference type="AlphaFoldDB" id="A0A7J8YTI2"/>
<comment type="caution">
    <text evidence="1">The sequence shown here is derived from an EMBL/GenBank/DDBJ whole genome shotgun (WGS) entry which is preliminary data.</text>
</comment>
<keyword evidence="2" id="KW-1185">Reference proteome</keyword>
<evidence type="ECO:0000313" key="1">
    <source>
        <dbReference type="EMBL" id="MBA0702847.1"/>
    </source>
</evidence>
<sequence length="347" mass="39060">MLTKCYSIDCVNSITNKAFIFLSLGSSHSNRLVVLSVPPDSGSIHDNDPYTSQQQILVEDYDLSNNSFIRKKMDQMAMIENLQIKFLHLLQRLGQTQDSLLVAKVLYGMHLATLIRVGESNLKRVNLNNEIAESIARASRLPELDFSVKILVLGQTELATGCIGEVVGTVNGIKVTFIDTPGFLLYVRRNRKIMLSVKKYIRKPPPDVLYFERLHFINMDCSAFPLLKLLTQQYIHQAVSDSSIEVPVLLVENDPQCKRNILPNGQVWKSQFLLLCICTKVLGDANNLLKLHDGIELGPLTSNQLPSLPSFLRHRLVLDPTEPENGFDEILLSDAEEVEYDQLPSID</sequence>
<dbReference type="InterPro" id="IPR027417">
    <property type="entry name" value="P-loop_NTPase"/>
</dbReference>
<accession>A0A7J8YTI2</accession>
<dbReference type="Proteomes" id="UP000593577">
    <property type="component" value="Unassembled WGS sequence"/>
</dbReference>
<protein>
    <submittedName>
        <fullName evidence="1">Uncharacterized protein</fullName>
    </submittedName>
</protein>
<organism evidence="1 2">
    <name type="scientific">Gossypium aridum</name>
    <name type="common">American cotton</name>
    <name type="synonym">Erioxylum aridum</name>
    <dbReference type="NCBI Taxonomy" id="34290"/>
    <lineage>
        <taxon>Eukaryota</taxon>
        <taxon>Viridiplantae</taxon>
        <taxon>Streptophyta</taxon>
        <taxon>Embryophyta</taxon>
        <taxon>Tracheophyta</taxon>
        <taxon>Spermatophyta</taxon>
        <taxon>Magnoliopsida</taxon>
        <taxon>eudicotyledons</taxon>
        <taxon>Gunneridae</taxon>
        <taxon>Pentapetalae</taxon>
        <taxon>rosids</taxon>
        <taxon>malvids</taxon>
        <taxon>Malvales</taxon>
        <taxon>Malvaceae</taxon>
        <taxon>Malvoideae</taxon>
        <taxon>Gossypium</taxon>
    </lineage>
</organism>
<proteinExistence type="predicted"/>
<dbReference type="Gene3D" id="3.40.50.300">
    <property type="entry name" value="P-loop containing nucleotide triphosphate hydrolases"/>
    <property type="match status" value="1"/>
</dbReference>